<protein>
    <submittedName>
        <fullName evidence="1">Uncharacterized protein</fullName>
    </submittedName>
</protein>
<evidence type="ECO:0000313" key="2">
    <source>
        <dbReference type="Proteomes" id="UP000499080"/>
    </source>
</evidence>
<organism evidence="1 2">
    <name type="scientific">Araneus ventricosus</name>
    <name type="common">Orbweaver spider</name>
    <name type="synonym">Epeira ventricosa</name>
    <dbReference type="NCBI Taxonomy" id="182803"/>
    <lineage>
        <taxon>Eukaryota</taxon>
        <taxon>Metazoa</taxon>
        <taxon>Ecdysozoa</taxon>
        <taxon>Arthropoda</taxon>
        <taxon>Chelicerata</taxon>
        <taxon>Arachnida</taxon>
        <taxon>Araneae</taxon>
        <taxon>Araneomorphae</taxon>
        <taxon>Entelegynae</taxon>
        <taxon>Araneoidea</taxon>
        <taxon>Araneidae</taxon>
        <taxon>Araneus</taxon>
    </lineage>
</organism>
<sequence length="119" mass="13598">MMDQMWQTCGLTSWLIGPEPIGLFLLAAYEIFSDSAEDLVARIVVAADKTNTTPGIFERVRWSILRRCELCNDTSCRHFEHLLVECDPMVHGNYCWSGWVLSPLLFCKNNLDSPCIDRV</sequence>
<accession>A0A4Y2FSB9</accession>
<dbReference type="AlphaFoldDB" id="A0A4Y2FSB9"/>
<name>A0A4Y2FSB9_ARAVE</name>
<reference evidence="1 2" key="1">
    <citation type="journal article" date="2019" name="Sci. Rep.">
        <title>Orb-weaving spider Araneus ventricosus genome elucidates the spidroin gene catalogue.</title>
        <authorList>
            <person name="Kono N."/>
            <person name="Nakamura H."/>
            <person name="Ohtoshi R."/>
            <person name="Moran D.A.P."/>
            <person name="Shinohara A."/>
            <person name="Yoshida Y."/>
            <person name="Fujiwara M."/>
            <person name="Mori M."/>
            <person name="Tomita M."/>
            <person name="Arakawa K."/>
        </authorList>
    </citation>
    <scope>NUCLEOTIDE SEQUENCE [LARGE SCALE GENOMIC DNA]</scope>
</reference>
<evidence type="ECO:0000313" key="1">
    <source>
        <dbReference type="EMBL" id="GBM44410.1"/>
    </source>
</evidence>
<dbReference type="EMBL" id="BGPR01001064">
    <property type="protein sequence ID" value="GBM44410.1"/>
    <property type="molecule type" value="Genomic_DNA"/>
</dbReference>
<keyword evidence="2" id="KW-1185">Reference proteome</keyword>
<dbReference type="Proteomes" id="UP000499080">
    <property type="component" value="Unassembled WGS sequence"/>
</dbReference>
<proteinExistence type="predicted"/>
<comment type="caution">
    <text evidence="1">The sequence shown here is derived from an EMBL/GenBank/DDBJ whole genome shotgun (WGS) entry which is preliminary data.</text>
</comment>
<gene>
    <name evidence="1" type="ORF">AVEN_128271_1</name>
</gene>